<keyword evidence="1" id="KW-0472">Membrane</keyword>
<protein>
    <submittedName>
        <fullName evidence="2">Uncharacterized protein</fullName>
    </submittedName>
</protein>
<accession>A0ABR9ZNF2</accession>
<name>A0ABR9ZNF2_9FIRM</name>
<evidence type="ECO:0000313" key="3">
    <source>
        <dbReference type="Proteomes" id="UP000614200"/>
    </source>
</evidence>
<evidence type="ECO:0000256" key="1">
    <source>
        <dbReference type="SAM" id="Phobius"/>
    </source>
</evidence>
<dbReference type="RefSeq" id="WP_194700228.1">
    <property type="nucleotide sequence ID" value="NZ_JADKNH010000001.1"/>
</dbReference>
<organism evidence="2 3">
    <name type="scientific">Fusibacter ferrireducens</name>
    <dbReference type="NCBI Taxonomy" id="2785058"/>
    <lineage>
        <taxon>Bacteria</taxon>
        <taxon>Bacillati</taxon>
        <taxon>Bacillota</taxon>
        <taxon>Clostridia</taxon>
        <taxon>Eubacteriales</taxon>
        <taxon>Eubacteriales Family XII. Incertae Sedis</taxon>
        <taxon>Fusibacter</taxon>
    </lineage>
</organism>
<dbReference type="Proteomes" id="UP000614200">
    <property type="component" value="Unassembled WGS sequence"/>
</dbReference>
<comment type="caution">
    <text evidence="2">The sequence shown here is derived from an EMBL/GenBank/DDBJ whole genome shotgun (WGS) entry which is preliminary data.</text>
</comment>
<keyword evidence="1" id="KW-0812">Transmembrane</keyword>
<reference evidence="2 3" key="1">
    <citation type="submission" date="2020-11" db="EMBL/GenBank/DDBJ databases">
        <title>Fusibacter basophilias sp. nov.</title>
        <authorList>
            <person name="Qiu D."/>
        </authorList>
    </citation>
    <scope>NUCLEOTIDE SEQUENCE [LARGE SCALE GENOMIC DNA]</scope>
    <source>
        <strain evidence="2 3">Q10-2</strain>
    </source>
</reference>
<feature type="transmembrane region" description="Helical" evidence="1">
    <location>
        <begin position="56"/>
        <end position="76"/>
    </location>
</feature>
<feature type="transmembrane region" description="Helical" evidence="1">
    <location>
        <begin position="7"/>
        <end position="25"/>
    </location>
</feature>
<keyword evidence="1" id="KW-1133">Transmembrane helix</keyword>
<sequence>MKKKYNQIILMTYIVLYMLGVVAFIKGAPRIGLSFALGGSIISNLNHFLEEKRNWIIIGRDAVISILIVILIIVRYTP</sequence>
<gene>
    <name evidence="2" type="ORF">ISU02_02680</name>
</gene>
<evidence type="ECO:0000313" key="2">
    <source>
        <dbReference type="EMBL" id="MBF4692003.1"/>
    </source>
</evidence>
<dbReference type="EMBL" id="JADKNH010000001">
    <property type="protein sequence ID" value="MBF4692003.1"/>
    <property type="molecule type" value="Genomic_DNA"/>
</dbReference>
<keyword evidence="3" id="KW-1185">Reference proteome</keyword>
<proteinExistence type="predicted"/>